<accession>A0ACC1I1N8</accession>
<sequence length="54" mass="6009">LIRSIKDNGLFLVSFGRDNYDEASCAKQMDHGVDAIMRAGVIRYEANDGIDYAI</sequence>
<reference evidence="1" key="1">
    <citation type="submission" date="2022-07" db="EMBL/GenBank/DDBJ databases">
        <title>Phylogenomic reconstructions and comparative analyses of Kickxellomycotina fungi.</title>
        <authorList>
            <person name="Reynolds N.K."/>
            <person name="Stajich J.E."/>
            <person name="Barry K."/>
            <person name="Grigoriev I.V."/>
            <person name="Crous P."/>
            <person name="Smith M.E."/>
        </authorList>
    </citation>
    <scope>NUCLEOTIDE SEQUENCE</scope>
    <source>
        <strain evidence="1">Benny 63K</strain>
    </source>
</reference>
<dbReference type="Proteomes" id="UP001150581">
    <property type="component" value="Unassembled WGS sequence"/>
</dbReference>
<protein>
    <submittedName>
        <fullName evidence="1">Uncharacterized protein</fullName>
    </submittedName>
</protein>
<organism evidence="1 2">
    <name type="scientific">Kickxella alabastrina</name>
    <dbReference type="NCBI Taxonomy" id="61397"/>
    <lineage>
        <taxon>Eukaryota</taxon>
        <taxon>Fungi</taxon>
        <taxon>Fungi incertae sedis</taxon>
        <taxon>Zoopagomycota</taxon>
        <taxon>Kickxellomycotina</taxon>
        <taxon>Kickxellomycetes</taxon>
        <taxon>Kickxellales</taxon>
        <taxon>Kickxellaceae</taxon>
        <taxon>Kickxella</taxon>
    </lineage>
</organism>
<evidence type="ECO:0000313" key="2">
    <source>
        <dbReference type="Proteomes" id="UP001150581"/>
    </source>
</evidence>
<dbReference type="EMBL" id="JANBPG010002803">
    <property type="protein sequence ID" value="KAJ1884573.1"/>
    <property type="molecule type" value="Genomic_DNA"/>
</dbReference>
<name>A0ACC1I1N8_9FUNG</name>
<proteinExistence type="predicted"/>
<gene>
    <name evidence="1" type="ORF">LPJ66_010545</name>
</gene>
<comment type="caution">
    <text evidence="1">The sequence shown here is derived from an EMBL/GenBank/DDBJ whole genome shotgun (WGS) entry which is preliminary data.</text>
</comment>
<evidence type="ECO:0000313" key="1">
    <source>
        <dbReference type="EMBL" id="KAJ1884573.1"/>
    </source>
</evidence>
<feature type="non-terminal residue" evidence="1">
    <location>
        <position position="1"/>
    </location>
</feature>
<keyword evidence="2" id="KW-1185">Reference proteome</keyword>